<dbReference type="STRING" id="28085.Lcin_2255"/>
<evidence type="ECO:0000313" key="2">
    <source>
        <dbReference type="EMBL" id="STX34472.1"/>
    </source>
</evidence>
<dbReference type="EMBL" id="UGNX01000001">
    <property type="protein sequence ID" value="STX34472.1"/>
    <property type="molecule type" value="Genomic_DNA"/>
</dbReference>
<dbReference type="OrthoDB" id="5647316at2"/>
<dbReference type="RefSeq" id="WP_058465399.1">
    <property type="nucleotide sequence ID" value="NZ_CAAAHQ010000022.1"/>
</dbReference>
<dbReference type="Proteomes" id="UP000054854">
    <property type="component" value="Unassembled WGS sequence"/>
</dbReference>
<reference evidence="1 3" key="1">
    <citation type="submission" date="2015-11" db="EMBL/GenBank/DDBJ databases">
        <title>Genomic analysis of 38 Legionella species identifies large and diverse effector repertoires.</title>
        <authorList>
            <person name="Burstein D."/>
            <person name="Amaro F."/>
            <person name="Zusman T."/>
            <person name="Lifshitz Z."/>
            <person name="Cohen O."/>
            <person name="Gilbert J.A."/>
            <person name="Pupko T."/>
            <person name="Shuman H.A."/>
            <person name="Segal G."/>
        </authorList>
    </citation>
    <scope>NUCLEOTIDE SEQUENCE [LARGE SCALE GENOMIC DNA]</scope>
    <source>
        <strain evidence="1 3">CDC#72-OH-14</strain>
    </source>
</reference>
<protein>
    <submittedName>
        <fullName evidence="2">Uncharacterized protein</fullName>
    </submittedName>
</protein>
<accession>A0A378II93</accession>
<keyword evidence="3" id="KW-1185">Reference proteome</keyword>
<proteinExistence type="predicted"/>
<evidence type="ECO:0000313" key="4">
    <source>
        <dbReference type="Proteomes" id="UP000255316"/>
    </source>
</evidence>
<evidence type="ECO:0000313" key="3">
    <source>
        <dbReference type="Proteomes" id="UP000054854"/>
    </source>
</evidence>
<dbReference type="EMBL" id="LNXX01000042">
    <property type="protein sequence ID" value="KTC83568.1"/>
    <property type="molecule type" value="Genomic_DNA"/>
</dbReference>
<gene>
    <name evidence="1" type="ORF">Lcin_2255</name>
    <name evidence="2" type="ORF">NCTC12438_01071</name>
</gene>
<dbReference type="AlphaFoldDB" id="A0A378II93"/>
<organism evidence="2 4">
    <name type="scientific">Legionella cincinnatiensis</name>
    <dbReference type="NCBI Taxonomy" id="28085"/>
    <lineage>
        <taxon>Bacteria</taxon>
        <taxon>Pseudomonadati</taxon>
        <taxon>Pseudomonadota</taxon>
        <taxon>Gammaproteobacteria</taxon>
        <taxon>Legionellales</taxon>
        <taxon>Legionellaceae</taxon>
        <taxon>Legionella</taxon>
    </lineage>
</organism>
<reference evidence="2 4" key="2">
    <citation type="submission" date="2018-06" db="EMBL/GenBank/DDBJ databases">
        <authorList>
            <consortium name="Pathogen Informatics"/>
            <person name="Doyle S."/>
        </authorList>
    </citation>
    <scope>NUCLEOTIDE SEQUENCE [LARGE SCALE GENOMIC DNA]</scope>
    <source>
        <strain evidence="2 4">NCTC12438</strain>
    </source>
</reference>
<evidence type="ECO:0000313" key="1">
    <source>
        <dbReference type="EMBL" id="KTC83568.1"/>
    </source>
</evidence>
<dbReference type="Proteomes" id="UP000255316">
    <property type="component" value="Unassembled WGS sequence"/>
</dbReference>
<sequence length="162" mass="18193">MKKLYAIVSPAYTAVGDSLKDLSSFVINPFHQILYEQVCGYSLGHEVIFFDNLEDAQKNMDVGIRGSKTDSKATAQKAIIELEADDEEKITGVCKLHTAKVRKLYEQAEQERFFTAVRIPVWEEQAVDAAKDLTEGALEELNKQYQESKKTATNSSIVKNEV</sequence>
<name>A0A378II93_9GAMM</name>